<sequence length="142" mass="14864">MLQKVKNRLKDQRGLTLIELLAVIVILGIIAAIAVPSILGVIDKSEKDAIKSDAIQILNSAKLYVASGGEVPSGGINYGMLDPYIDVELDSDPSITVNYDTTATGENQLAITGIITKSGKSITFSDATIAEINSGTGISAEE</sequence>
<accession>A0ABS7KA35</accession>
<dbReference type="RefSeq" id="WP_221875328.1">
    <property type="nucleotide sequence ID" value="NZ_JACWFH010000031.1"/>
</dbReference>
<evidence type="ECO:0000256" key="2">
    <source>
        <dbReference type="ARBA" id="ARBA00023287"/>
    </source>
</evidence>
<dbReference type="SUPFAM" id="SSF54523">
    <property type="entry name" value="Pili subunits"/>
    <property type="match status" value="1"/>
</dbReference>
<comment type="subcellular location">
    <subcellularLocation>
        <location evidence="1">Cell surface</location>
    </subcellularLocation>
</comment>
<evidence type="ECO:0000313" key="4">
    <source>
        <dbReference type="EMBL" id="MBY0099119.1"/>
    </source>
</evidence>
<evidence type="ECO:0000256" key="1">
    <source>
        <dbReference type="ARBA" id="ARBA00004241"/>
    </source>
</evidence>
<gene>
    <name evidence="4" type="ORF">H0185_20325</name>
</gene>
<dbReference type="Pfam" id="PF07963">
    <property type="entry name" value="N_methyl"/>
    <property type="match status" value="1"/>
</dbReference>
<comment type="caution">
    <text evidence="4">The sequence shown here is derived from an EMBL/GenBank/DDBJ whole genome shotgun (WGS) entry which is preliminary data.</text>
</comment>
<keyword evidence="3" id="KW-0812">Transmembrane</keyword>
<keyword evidence="3" id="KW-1133">Transmembrane helix</keyword>
<dbReference type="InterPro" id="IPR045584">
    <property type="entry name" value="Pilin-like"/>
</dbReference>
<protein>
    <submittedName>
        <fullName evidence="4">Prepilin-type N-terminal cleavage/methylation domain-containing protein</fullName>
    </submittedName>
</protein>
<name>A0ABS7KA35_9BACI</name>
<dbReference type="NCBIfam" id="TIGR02532">
    <property type="entry name" value="IV_pilin_GFxxxE"/>
    <property type="match status" value="1"/>
</dbReference>
<keyword evidence="2" id="KW-0178">Competence</keyword>
<reference evidence="4 5" key="1">
    <citation type="submission" date="2020-07" db="EMBL/GenBank/DDBJ databases">
        <title>Fungal Genomes of the International Space Station.</title>
        <authorList>
            <person name="Seuylemezian A."/>
            <person name="Singh N.K."/>
            <person name="Wood J."/>
            <person name="Venkateswaran K."/>
        </authorList>
    </citation>
    <scope>NUCLEOTIDE SEQUENCE [LARGE SCALE GENOMIC DNA]</scope>
    <source>
        <strain evidence="4 5">PL-B2</strain>
    </source>
</reference>
<dbReference type="PROSITE" id="PS00409">
    <property type="entry name" value="PROKAR_NTER_METHYL"/>
    <property type="match status" value="1"/>
</dbReference>
<keyword evidence="3" id="KW-0472">Membrane</keyword>
<evidence type="ECO:0000256" key="3">
    <source>
        <dbReference type="SAM" id="Phobius"/>
    </source>
</evidence>
<keyword evidence="5" id="KW-1185">Reference proteome</keyword>
<dbReference type="Proteomes" id="UP000769780">
    <property type="component" value="Unassembled WGS sequence"/>
</dbReference>
<organism evidence="4 5">
    <name type="scientific">Mesobacillus maritimus</name>
    <dbReference type="NCBI Taxonomy" id="1643336"/>
    <lineage>
        <taxon>Bacteria</taxon>
        <taxon>Bacillati</taxon>
        <taxon>Bacillota</taxon>
        <taxon>Bacilli</taxon>
        <taxon>Bacillales</taxon>
        <taxon>Bacillaceae</taxon>
        <taxon>Mesobacillus</taxon>
    </lineage>
</organism>
<evidence type="ECO:0000313" key="5">
    <source>
        <dbReference type="Proteomes" id="UP000769780"/>
    </source>
</evidence>
<proteinExistence type="predicted"/>
<dbReference type="Gene3D" id="3.30.700.10">
    <property type="entry name" value="Glycoprotein, Type 4 Pilin"/>
    <property type="match status" value="1"/>
</dbReference>
<feature type="transmembrane region" description="Helical" evidence="3">
    <location>
        <begin position="20"/>
        <end position="42"/>
    </location>
</feature>
<dbReference type="InterPro" id="IPR012902">
    <property type="entry name" value="N_methyl_site"/>
</dbReference>
<dbReference type="EMBL" id="JACWFH010000031">
    <property type="protein sequence ID" value="MBY0099119.1"/>
    <property type="molecule type" value="Genomic_DNA"/>
</dbReference>